<dbReference type="GO" id="GO:0004725">
    <property type="term" value="F:protein tyrosine phosphatase activity"/>
    <property type="evidence" value="ECO:0007669"/>
    <property type="project" value="UniProtKB-EC"/>
</dbReference>
<sequence>MTNYLMDMTVWAVFTSWMLQHAAQGSCPMGFFGYLCQYACHCQYGAACHSVTGECFEDCEFGWSGKPTCQIQNVALDKVTLQDGHNTSVLAVDGVREQNGSTGRCTRAYSTSNVFRVKWYVDLGREYHIKQIKIYFRNDEPYNEGRRKGVRVYVSNTPMFTNGALCYTSQIQSNKFFTPPDILTLNNCTHKARYVTIYNQRPMVNPAACPKTDYSCWANLEICEVEVNACAFGTYGPNCENQCNCKGETCDPETGLCLSGCSEGRMGRKCDQDCPSGLFGENCANFCGYCLNGEACDPVSGKCPGSKCEAGWEGPMCKQECKKYKYGAACQYDCGNCLNLKDCEKTSGICKEGCHSSWYGPNCNYSCPIGTYGGACDKICGNCADSAPCHSTTGACPDGCHPGYMSDRCDIQCPRFTYGKGCFQRCGNCANGATCNHVTGSCPEGCMPGYTGNKCDKVCETGFYGDSCQLPCNSCRDLKCHHVTGQCIDNCQPGWKNLPFCDQKCTPGMFGDQCINICGPCKDNQPCDHVTGDCADGCQPGWKGVQCSETCPLNTYGDQCLSKCGHCVGNITCNPEDGVCPEGCRDGYIGNKCVSTKSEQMAPMTAVIGGTAGGAVFAVLLVILAVILIKKRKEKNQGRPAVDLNMNAQYANVMFGNLDELDNRSFRISASSAVYYNLDIERGIHINQLNEYIHTLEANPEKYQTQFDELKDCPRFLHVEGQKKENKTKNRFLTTFPYDHSRVVLTFMKDRSGSDYINANYIDSMEERKKYIATQGPKINTIIDFWRMVWQENVHQIIMLTNIIEDGKVKCEHYWPESDEPLILGDLDIRLQSDKHFASYSIRQMTLSYEGETRRIHQFHFTGWPDHGIPETLELVHFLKRVQSSEFYEQSPMLVHCSAGVGRTGTFIALDSLHQHGLKIQFVEVLGYIKRMRECRMSMIQNVDQYRLLHFALLEAFTYRETSVPQAEFMDYYKKICRQKPRLLYEEFQILNDSKPKYVSMDWTAAITDENQLKNQSSAVLAVDQFRPYLNTYVPGTNDYINAVIIPSLKPDMDYLITQSPLPATIVDLWRLVYDHDIDVIVSLNSPVDEKEKSVTWWPSDGDTACYGPLYVRTASTEQQNQGCLSRFIQIFKKGSGETRGLTYFHLSGWPEERETPKTFQTTLSVVREVQQTITSTSRILVMCKNGAKCSGLYCALSLILDRIKLEDQVDVFHTVRKLQIRRPQFIQSIEQYSWLYDAVAEHLNTAVYGNL</sequence>
<keyword evidence="4" id="KW-0904">Protein phosphatase</keyword>
<accession>A0A8W8JRS6</accession>
<name>A0A8W8JRS6_MAGGI</name>
<keyword evidence="6" id="KW-1133">Transmembrane helix</keyword>
<evidence type="ECO:0000256" key="6">
    <source>
        <dbReference type="SAM" id="Phobius"/>
    </source>
</evidence>
<dbReference type="SMART" id="SM00404">
    <property type="entry name" value="PTPc_motif"/>
    <property type="match status" value="2"/>
</dbReference>
<dbReference type="InterPro" id="IPR050348">
    <property type="entry name" value="Protein-Tyr_Phosphatase"/>
</dbReference>
<comment type="catalytic activity">
    <reaction evidence="5">
        <text>O-phospho-L-tyrosyl-[protein] + H2O = L-tyrosyl-[protein] + phosphate</text>
        <dbReference type="Rhea" id="RHEA:10684"/>
        <dbReference type="Rhea" id="RHEA-COMP:10136"/>
        <dbReference type="Rhea" id="RHEA-COMP:20101"/>
        <dbReference type="ChEBI" id="CHEBI:15377"/>
        <dbReference type="ChEBI" id="CHEBI:43474"/>
        <dbReference type="ChEBI" id="CHEBI:46858"/>
        <dbReference type="ChEBI" id="CHEBI:61978"/>
        <dbReference type="EC" id="3.1.3.48"/>
    </reaction>
</comment>
<dbReference type="AlphaFoldDB" id="A0A8W8JRS6"/>
<dbReference type="Gene3D" id="3.90.190.10">
    <property type="entry name" value="Protein tyrosine phosphatase superfamily"/>
    <property type="match status" value="2"/>
</dbReference>
<dbReference type="InterPro" id="IPR000242">
    <property type="entry name" value="PTP_cat"/>
</dbReference>
<dbReference type="InterPro" id="IPR000742">
    <property type="entry name" value="EGF"/>
</dbReference>
<feature type="transmembrane region" description="Helical" evidence="6">
    <location>
        <begin position="601"/>
        <end position="629"/>
    </location>
</feature>
<dbReference type="PRINTS" id="PR00700">
    <property type="entry name" value="PRTYPHPHTASE"/>
</dbReference>
<evidence type="ECO:0000256" key="4">
    <source>
        <dbReference type="ARBA" id="ARBA00022912"/>
    </source>
</evidence>
<dbReference type="SMART" id="SM00194">
    <property type="entry name" value="PTPc"/>
    <property type="match status" value="2"/>
</dbReference>
<dbReference type="PANTHER" id="PTHR19134">
    <property type="entry name" value="RECEPTOR-TYPE TYROSINE-PROTEIN PHOSPHATASE"/>
    <property type="match status" value="1"/>
</dbReference>
<dbReference type="SUPFAM" id="SSF52799">
    <property type="entry name" value="(Phosphotyrosine protein) phosphatases II"/>
    <property type="match status" value="2"/>
</dbReference>
<evidence type="ECO:0000259" key="9">
    <source>
        <dbReference type="PROSITE" id="PS50056"/>
    </source>
</evidence>
<evidence type="ECO:0000313" key="10">
    <source>
        <dbReference type="EnsemblMetazoa" id="G2062.1:cds"/>
    </source>
</evidence>
<evidence type="ECO:0000256" key="1">
    <source>
        <dbReference type="ARBA" id="ARBA00009580"/>
    </source>
</evidence>
<dbReference type="Proteomes" id="UP000005408">
    <property type="component" value="Unassembled WGS sequence"/>
</dbReference>
<keyword evidence="7" id="KW-0732">Signal</keyword>
<dbReference type="Pfam" id="PF00102">
    <property type="entry name" value="Y_phosphatase"/>
    <property type="match status" value="2"/>
</dbReference>
<feature type="domain" description="Tyrosine specific protein phosphatases" evidence="9">
    <location>
        <begin position="873"/>
        <end position="947"/>
    </location>
</feature>
<evidence type="ECO:0000259" key="8">
    <source>
        <dbReference type="PROSITE" id="PS50055"/>
    </source>
</evidence>
<evidence type="ECO:0000256" key="7">
    <source>
        <dbReference type="SAM" id="SignalP"/>
    </source>
</evidence>
<dbReference type="PROSITE" id="PS50055">
    <property type="entry name" value="TYR_PHOSPHATASE_PTP"/>
    <property type="match status" value="2"/>
</dbReference>
<evidence type="ECO:0000256" key="3">
    <source>
        <dbReference type="ARBA" id="ARBA00022801"/>
    </source>
</evidence>
<feature type="domain" description="Tyrosine specific protein phosphatases" evidence="9">
    <location>
        <begin position="1161"/>
        <end position="1234"/>
    </location>
</feature>
<comment type="similarity">
    <text evidence="1">Belongs to the protein-tyrosine phosphatase family.</text>
</comment>
<dbReference type="Gene3D" id="2.170.300.10">
    <property type="entry name" value="Tie2 ligand-binding domain superfamily"/>
    <property type="match status" value="3"/>
</dbReference>
<evidence type="ECO:0000256" key="2">
    <source>
        <dbReference type="ARBA" id="ARBA00013064"/>
    </source>
</evidence>
<keyword evidence="6" id="KW-0812">Transmembrane</keyword>
<feature type="signal peptide" evidence="7">
    <location>
        <begin position="1"/>
        <end position="25"/>
    </location>
</feature>
<protein>
    <recommendedName>
        <fullName evidence="2">protein-tyrosine-phosphatase</fullName>
        <ecNumber evidence="2">3.1.3.48</ecNumber>
    </recommendedName>
</protein>
<evidence type="ECO:0000256" key="5">
    <source>
        <dbReference type="ARBA" id="ARBA00051722"/>
    </source>
</evidence>
<organism evidence="10 11">
    <name type="scientific">Magallana gigas</name>
    <name type="common">Pacific oyster</name>
    <name type="synonym">Crassostrea gigas</name>
    <dbReference type="NCBI Taxonomy" id="29159"/>
    <lineage>
        <taxon>Eukaryota</taxon>
        <taxon>Metazoa</taxon>
        <taxon>Spiralia</taxon>
        <taxon>Lophotrochozoa</taxon>
        <taxon>Mollusca</taxon>
        <taxon>Bivalvia</taxon>
        <taxon>Autobranchia</taxon>
        <taxon>Pteriomorphia</taxon>
        <taxon>Ostreida</taxon>
        <taxon>Ostreoidea</taxon>
        <taxon>Ostreidae</taxon>
        <taxon>Magallana</taxon>
    </lineage>
</organism>
<dbReference type="FunFam" id="3.90.190.10:FF:000102">
    <property type="entry name" value="Receptor-type tyrosine-protein phosphatase"/>
    <property type="match status" value="2"/>
</dbReference>
<dbReference type="SMART" id="SM00181">
    <property type="entry name" value="EGF"/>
    <property type="match status" value="8"/>
</dbReference>
<keyword evidence="6" id="KW-0472">Membrane</keyword>
<dbReference type="PROSITE" id="PS50056">
    <property type="entry name" value="TYR_PHOSPHATASE_2"/>
    <property type="match status" value="2"/>
</dbReference>
<dbReference type="InterPro" id="IPR016130">
    <property type="entry name" value="Tyr_Pase_AS"/>
</dbReference>
<keyword evidence="3" id="KW-0378">Hydrolase</keyword>
<feature type="domain" description="Tyrosine-protein phosphatase" evidence="8">
    <location>
        <begin position="703"/>
        <end position="956"/>
    </location>
</feature>
<dbReference type="PANTHER" id="PTHR19134:SF562">
    <property type="entry name" value="PROTEIN-TYROSINE-PHOSPHATASE"/>
    <property type="match status" value="1"/>
</dbReference>
<dbReference type="Gene3D" id="2.60.120.260">
    <property type="entry name" value="Galactose-binding domain-like"/>
    <property type="match status" value="1"/>
</dbReference>
<dbReference type="EC" id="3.1.3.48" evidence="2"/>
<feature type="domain" description="Tyrosine-protein phosphatase" evidence="8">
    <location>
        <begin position="984"/>
        <end position="1243"/>
    </location>
</feature>
<dbReference type="InterPro" id="IPR003595">
    <property type="entry name" value="Tyr_Pase_cat"/>
</dbReference>
<dbReference type="InterPro" id="IPR000387">
    <property type="entry name" value="Tyr_Pase_dom"/>
</dbReference>
<dbReference type="InterPro" id="IPR008979">
    <property type="entry name" value="Galactose-bd-like_sf"/>
</dbReference>
<dbReference type="SUPFAM" id="SSF49785">
    <property type="entry name" value="Galactose-binding domain-like"/>
    <property type="match status" value="1"/>
</dbReference>
<feature type="chain" id="PRO_5036495976" description="protein-tyrosine-phosphatase" evidence="7">
    <location>
        <begin position="26"/>
        <end position="1252"/>
    </location>
</feature>
<evidence type="ECO:0000313" key="11">
    <source>
        <dbReference type="Proteomes" id="UP000005408"/>
    </source>
</evidence>
<dbReference type="InterPro" id="IPR029021">
    <property type="entry name" value="Prot-tyrosine_phosphatase-like"/>
</dbReference>
<dbReference type="Pfam" id="PF22633">
    <property type="entry name" value="F5_F8_type_C_2"/>
    <property type="match status" value="1"/>
</dbReference>
<dbReference type="PROSITE" id="PS00383">
    <property type="entry name" value="TYR_PHOSPHATASE_1"/>
    <property type="match status" value="1"/>
</dbReference>
<reference evidence="10" key="1">
    <citation type="submission" date="2022-08" db="UniProtKB">
        <authorList>
            <consortium name="EnsemblMetazoa"/>
        </authorList>
    </citation>
    <scope>IDENTIFICATION</scope>
    <source>
        <strain evidence="10">05x7-T-G4-1.051#20</strain>
    </source>
</reference>
<dbReference type="CDD" id="cd00047">
    <property type="entry name" value="PTPc"/>
    <property type="match status" value="1"/>
</dbReference>
<proteinExistence type="inferred from homology"/>
<keyword evidence="11" id="KW-1185">Reference proteome</keyword>
<dbReference type="EnsemblMetazoa" id="G2062.1">
    <property type="protein sequence ID" value="G2062.1:cds"/>
    <property type="gene ID" value="G2062"/>
</dbReference>